<accession>A0ABX1NPG1</accession>
<evidence type="ECO:0000256" key="1">
    <source>
        <dbReference type="ARBA" id="ARBA00005953"/>
    </source>
</evidence>
<keyword evidence="2" id="KW-0378">Hydrolase</keyword>
<sequence>MPRIKVELPERFTFTTEIPVRAQHINGAGHIDNAQLVVLISEARAAFFVSLGYNQNNVEGLGTVISDAAFQYISEAFEGETLVFRLTANDFNKYGGDIVCRVSDRETEREVARAKLGFVFFDYTARKVAPIPPRFLARVGAV</sequence>
<dbReference type="SUPFAM" id="SSF54637">
    <property type="entry name" value="Thioesterase/thiol ester dehydrase-isomerase"/>
    <property type="match status" value="1"/>
</dbReference>
<protein>
    <submittedName>
        <fullName evidence="3">Thioesterase</fullName>
    </submittedName>
</protein>
<evidence type="ECO:0000256" key="2">
    <source>
        <dbReference type="ARBA" id="ARBA00022801"/>
    </source>
</evidence>
<comment type="caution">
    <text evidence="3">The sequence shown here is derived from an EMBL/GenBank/DDBJ whole genome shotgun (WGS) entry which is preliminary data.</text>
</comment>
<dbReference type="Gene3D" id="3.10.129.10">
    <property type="entry name" value="Hotdog Thioesterase"/>
    <property type="match status" value="1"/>
</dbReference>
<dbReference type="PANTHER" id="PTHR31793">
    <property type="entry name" value="4-HYDROXYBENZOYL-COA THIOESTERASE FAMILY MEMBER"/>
    <property type="match status" value="1"/>
</dbReference>
<dbReference type="EMBL" id="WTVS01000119">
    <property type="protein sequence ID" value="NMG01000.1"/>
    <property type="molecule type" value="Genomic_DNA"/>
</dbReference>
<name>A0ABX1NPG1_9RHOO</name>
<dbReference type="PANTHER" id="PTHR31793:SF27">
    <property type="entry name" value="NOVEL THIOESTERASE SUPERFAMILY DOMAIN AND SAPOSIN A-TYPE DOMAIN CONTAINING PROTEIN (0610012H03RIK)"/>
    <property type="match status" value="1"/>
</dbReference>
<evidence type="ECO:0000313" key="3">
    <source>
        <dbReference type="EMBL" id="NMG01000.1"/>
    </source>
</evidence>
<dbReference type="Pfam" id="PF13279">
    <property type="entry name" value="4HBT_2"/>
    <property type="match status" value="1"/>
</dbReference>
<proteinExistence type="inferred from homology"/>
<dbReference type="Proteomes" id="UP000634522">
    <property type="component" value="Unassembled WGS sequence"/>
</dbReference>
<comment type="similarity">
    <text evidence="1">Belongs to the 4-hydroxybenzoyl-CoA thioesterase family.</text>
</comment>
<dbReference type="CDD" id="cd00586">
    <property type="entry name" value="4HBT"/>
    <property type="match status" value="1"/>
</dbReference>
<keyword evidence="4" id="KW-1185">Reference proteome</keyword>
<dbReference type="InterPro" id="IPR029069">
    <property type="entry name" value="HotDog_dom_sf"/>
</dbReference>
<evidence type="ECO:0000313" key="4">
    <source>
        <dbReference type="Proteomes" id="UP000634522"/>
    </source>
</evidence>
<organism evidence="3 4">
    <name type="scientific">Aromatoleum toluolicum</name>
    <dbReference type="NCBI Taxonomy" id="90060"/>
    <lineage>
        <taxon>Bacteria</taxon>
        <taxon>Pseudomonadati</taxon>
        <taxon>Pseudomonadota</taxon>
        <taxon>Betaproteobacteria</taxon>
        <taxon>Rhodocyclales</taxon>
        <taxon>Rhodocyclaceae</taxon>
        <taxon>Aromatoleum</taxon>
    </lineage>
</organism>
<reference evidence="3 4" key="1">
    <citation type="submission" date="2019-12" db="EMBL/GenBank/DDBJ databases">
        <title>Comparative genomics gives insights into the taxonomy of the Azoarcus-Aromatoleum group and reveals separate origins of nif in the plant-associated Azoarcus and non-plant-associated Aromatoleum sub-groups.</title>
        <authorList>
            <person name="Lafos M."/>
            <person name="Maluk M."/>
            <person name="Batista M."/>
            <person name="Junghare M."/>
            <person name="Carmona M."/>
            <person name="Faoro H."/>
            <person name="Cruz L.M."/>
            <person name="Battistoni F."/>
            <person name="De Souza E."/>
            <person name="Pedrosa F."/>
            <person name="Chen W.-M."/>
            <person name="Poole P.S."/>
            <person name="Dixon R.A."/>
            <person name="James E.K."/>
        </authorList>
    </citation>
    <scope>NUCLEOTIDE SEQUENCE [LARGE SCALE GENOMIC DNA]</scope>
    <source>
        <strain evidence="3 4">T</strain>
    </source>
</reference>
<dbReference type="InterPro" id="IPR050563">
    <property type="entry name" value="4-hydroxybenzoyl-CoA_TE"/>
</dbReference>
<gene>
    <name evidence="3" type="ORF">GPA27_26885</name>
</gene>